<evidence type="ECO:0000259" key="3">
    <source>
        <dbReference type="SMART" id="SM00062"/>
    </source>
</evidence>
<feature type="chain" id="PRO_5047397418" evidence="2">
    <location>
        <begin position="21"/>
        <end position="300"/>
    </location>
</feature>
<dbReference type="PANTHER" id="PTHR35936:SF17">
    <property type="entry name" value="ARGININE-BINDING EXTRACELLULAR PROTEIN ARTP"/>
    <property type="match status" value="1"/>
</dbReference>
<dbReference type="PANTHER" id="PTHR35936">
    <property type="entry name" value="MEMBRANE-BOUND LYTIC MUREIN TRANSGLYCOSYLASE F"/>
    <property type="match status" value="1"/>
</dbReference>
<evidence type="ECO:0000313" key="5">
    <source>
        <dbReference type="Proteomes" id="UP001501170"/>
    </source>
</evidence>
<name>A0ABP5UPM7_9ACTN</name>
<gene>
    <name evidence="4" type="ORF">GCM10009855_26720</name>
</gene>
<evidence type="ECO:0000313" key="4">
    <source>
        <dbReference type="EMBL" id="GAA2385151.1"/>
    </source>
</evidence>
<keyword evidence="5" id="KW-1185">Reference proteome</keyword>
<dbReference type="SUPFAM" id="SSF53850">
    <property type="entry name" value="Periplasmic binding protein-like II"/>
    <property type="match status" value="1"/>
</dbReference>
<dbReference type="InterPro" id="IPR001638">
    <property type="entry name" value="Solute-binding_3/MltF_N"/>
</dbReference>
<dbReference type="PROSITE" id="PS51257">
    <property type="entry name" value="PROKAR_LIPOPROTEIN"/>
    <property type="match status" value="1"/>
</dbReference>
<reference evidence="5" key="1">
    <citation type="journal article" date="2019" name="Int. J. Syst. Evol. Microbiol.">
        <title>The Global Catalogue of Microorganisms (GCM) 10K type strain sequencing project: providing services to taxonomists for standard genome sequencing and annotation.</title>
        <authorList>
            <consortium name="The Broad Institute Genomics Platform"/>
            <consortium name="The Broad Institute Genome Sequencing Center for Infectious Disease"/>
            <person name="Wu L."/>
            <person name="Ma J."/>
        </authorList>
    </citation>
    <scope>NUCLEOTIDE SEQUENCE [LARGE SCALE GENOMIC DNA]</scope>
    <source>
        <strain evidence="5">JCM 16227</strain>
    </source>
</reference>
<dbReference type="Proteomes" id="UP001501170">
    <property type="component" value="Unassembled WGS sequence"/>
</dbReference>
<dbReference type="RefSeq" id="WP_006895407.1">
    <property type="nucleotide sequence ID" value="NZ_BAAARB010000014.1"/>
</dbReference>
<evidence type="ECO:0000256" key="1">
    <source>
        <dbReference type="ARBA" id="ARBA00022729"/>
    </source>
</evidence>
<feature type="domain" description="Solute-binding protein family 3/N-terminal" evidence="3">
    <location>
        <begin position="62"/>
        <end position="287"/>
    </location>
</feature>
<dbReference type="CDD" id="cd01004">
    <property type="entry name" value="PBP2_MidA_like"/>
    <property type="match status" value="1"/>
</dbReference>
<dbReference type="EMBL" id="BAAARB010000014">
    <property type="protein sequence ID" value="GAA2385151.1"/>
    <property type="molecule type" value="Genomic_DNA"/>
</dbReference>
<feature type="signal peptide" evidence="2">
    <location>
        <begin position="1"/>
        <end position="20"/>
    </location>
</feature>
<dbReference type="Pfam" id="PF00497">
    <property type="entry name" value="SBP_bac_3"/>
    <property type="match status" value="1"/>
</dbReference>
<evidence type="ECO:0000256" key="2">
    <source>
        <dbReference type="SAM" id="SignalP"/>
    </source>
</evidence>
<dbReference type="Gene3D" id="3.40.190.10">
    <property type="entry name" value="Periplasmic binding protein-like II"/>
    <property type="match status" value="2"/>
</dbReference>
<sequence>MRVRSLRVRVLAGVAAAALAVPVLSGCVVDESALDTKPITVKVEKQPEIAAMLPASIRESGVLRVGTNPPYQPNEFKDREGHIIGFDVDLMNAVAGVLGLRAEYSESDFDKIIPAMQGGTFDLGMSSFTDSLERQKEVDFVDYFSAGIKWAQKVGRGIDPDNACGLRVGVQSTTVEDTDEIPAKSAACEKAGKDPIIKVKFETQDQVVNALLLGQIDAFSADSPVTAYAIKKTDGQLEEVGPLYDAAPYGWPIVKGSALGPALQAALQYLIDNGQYEKIATHWGVEAGMIQRSEINGAKG</sequence>
<dbReference type="SMART" id="SM00062">
    <property type="entry name" value="PBPb"/>
    <property type="match status" value="1"/>
</dbReference>
<keyword evidence="1 2" id="KW-0732">Signal</keyword>
<comment type="caution">
    <text evidence="4">The sequence shown here is derived from an EMBL/GenBank/DDBJ whole genome shotgun (WGS) entry which is preliminary data.</text>
</comment>
<organism evidence="4 5">
    <name type="scientific">Gordonia cholesterolivorans</name>
    <dbReference type="NCBI Taxonomy" id="559625"/>
    <lineage>
        <taxon>Bacteria</taxon>
        <taxon>Bacillati</taxon>
        <taxon>Actinomycetota</taxon>
        <taxon>Actinomycetes</taxon>
        <taxon>Mycobacteriales</taxon>
        <taxon>Gordoniaceae</taxon>
        <taxon>Gordonia</taxon>
    </lineage>
</organism>
<accession>A0ABP5UPM7</accession>
<proteinExistence type="predicted"/>
<protein>
    <submittedName>
        <fullName evidence="4">ABC transporter substrate-binding protein</fullName>
    </submittedName>
</protein>